<feature type="transmembrane region" description="Helical" evidence="1">
    <location>
        <begin position="63"/>
        <end position="81"/>
    </location>
</feature>
<keyword evidence="1" id="KW-1133">Transmembrane helix</keyword>
<name>A0A1M5GC92_9BACT</name>
<dbReference type="Proteomes" id="UP000184048">
    <property type="component" value="Unassembled WGS sequence"/>
</dbReference>
<evidence type="ECO:0000313" key="2">
    <source>
        <dbReference type="EMBL" id="SHG01334.1"/>
    </source>
</evidence>
<feature type="transmembrane region" description="Helical" evidence="1">
    <location>
        <begin position="12"/>
        <end position="31"/>
    </location>
</feature>
<dbReference type="AlphaFoldDB" id="A0A1M5GC92"/>
<evidence type="ECO:0000256" key="1">
    <source>
        <dbReference type="SAM" id="Phobius"/>
    </source>
</evidence>
<dbReference type="STRING" id="1121884.SAMN02745131_04107"/>
<dbReference type="EMBL" id="FQUU01000030">
    <property type="protein sequence ID" value="SHG01334.1"/>
    <property type="molecule type" value="Genomic_DNA"/>
</dbReference>
<reference evidence="2 3" key="1">
    <citation type="submission" date="2016-11" db="EMBL/GenBank/DDBJ databases">
        <authorList>
            <person name="Jaros S."/>
            <person name="Januszkiewicz K."/>
            <person name="Wedrychowicz H."/>
        </authorList>
    </citation>
    <scope>NUCLEOTIDE SEQUENCE [LARGE SCALE GENOMIC DNA]</scope>
    <source>
        <strain evidence="2 3">DSM 18119</strain>
    </source>
</reference>
<keyword evidence="3" id="KW-1185">Reference proteome</keyword>
<organism evidence="2 3">
    <name type="scientific">Flavisolibacter ginsengisoli DSM 18119</name>
    <dbReference type="NCBI Taxonomy" id="1121884"/>
    <lineage>
        <taxon>Bacteria</taxon>
        <taxon>Pseudomonadati</taxon>
        <taxon>Bacteroidota</taxon>
        <taxon>Chitinophagia</taxon>
        <taxon>Chitinophagales</taxon>
        <taxon>Chitinophagaceae</taxon>
        <taxon>Flavisolibacter</taxon>
    </lineage>
</organism>
<gene>
    <name evidence="2" type="ORF">SAMN02745131_04107</name>
</gene>
<accession>A0A1M5GC92</accession>
<evidence type="ECO:0000313" key="3">
    <source>
        <dbReference type="Proteomes" id="UP000184048"/>
    </source>
</evidence>
<keyword evidence="1" id="KW-0472">Membrane</keyword>
<protein>
    <submittedName>
        <fullName evidence="2">Uncharacterized protein</fullName>
    </submittedName>
</protein>
<proteinExistence type="predicted"/>
<sequence length="90" mass="10403">MLLNRFLADEQLACYLLVAAPAGYPFHNLLLPVGEHRTFLFDYYCHATVSKIKFNSICSLNDYLFMGIFYAQGSIIVPYFIKALRLRMET</sequence>
<keyword evidence="1" id="KW-0812">Transmembrane</keyword>